<evidence type="ECO:0000313" key="2">
    <source>
        <dbReference type="EMBL" id="GLV13387.1"/>
    </source>
</evidence>
<dbReference type="Gene3D" id="1.10.340.30">
    <property type="entry name" value="Hypothetical protein, domain 2"/>
    <property type="match status" value="1"/>
</dbReference>
<dbReference type="RefSeq" id="WP_040288894.1">
    <property type="nucleotide sequence ID" value="NZ_BSRA01000005.1"/>
</dbReference>
<keyword evidence="4" id="KW-1185">Reference proteome</keyword>
<name>A0A1H2S2D2_9BACL</name>
<evidence type="ECO:0000313" key="4">
    <source>
        <dbReference type="Proteomes" id="UP000182589"/>
    </source>
</evidence>
<dbReference type="Pfam" id="PF03352">
    <property type="entry name" value="Adenine_glyco"/>
    <property type="match status" value="1"/>
</dbReference>
<feature type="binding site" evidence="1">
    <location>
        <position position="176"/>
    </location>
    <ligand>
        <name>Zn(2+)</name>
        <dbReference type="ChEBI" id="CHEBI:29105"/>
    </ligand>
</feature>
<dbReference type="GO" id="GO:0008725">
    <property type="term" value="F:DNA-3-methyladenine glycosylase activity"/>
    <property type="evidence" value="ECO:0007669"/>
    <property type="project" value="InterPro"/>
</dbReference>
<sequence>MERCGWVYHDPLYVRYHDEEWGVPVHNDRKLFEFLVLESAQAGLSWYTILKKREAYRRAFAEFDPVQVAAFGEEEISALLSEGSEIVRNRAKVEAAINNAAKFAEIQARCGSFANYLWSFVDGRPIVNAFRDVAEVPAKTPLSEQISREWKRAGFRFVGPTIVYSYMQAVGVTMDHVVSCFRYASLAGSSAVR</sequence>
<dbReference type="EMBL" id="FNOJ01000003">
    <property type="protein sequence ID" value="SDW25274.1"/>
    <property type="molecule type" value="Genomic_DNA"/>
</dbReference>
<organism evidence="3 4">
    <name type="scientific">Alicyclobacillus hesperidum</name>
    <dbReference type="NCBI Taxonomy" id="89784"/>
    <lineage>
        <taxon>Bacteria</taxon>
        <taxon>Bacillati</taxon>
        <taxon>Bacillota</taxon>
        <taxon>Bacilli</taxon>
        <taxon>Bacillales</taxon>
        <taxon>Alicyclobacillaceae</taxon>
        <taxon>Alicyclobacillus</taxon>
    </lineage>
</organism>
<proteinExistence type="predicted"/>
<dbReference type="EMBL" id="BSRA01000005">
    <property type="protein sequence ID" value="GLV13387.1"/>
    <property type="molecule type" value="Genomic_DNA"/>
</dbReference>
<dbReference type="Proteomes" id="UP000182589">
    <property type="component" value="Unassembled WGS sequence"/>
</dbReference>
<dbReference type="InterPro" id="IPR011257">
    <property type="entry name" value="DNA_glycosylase"/>
</dbReference>
<dbReference type="STRING" id="89784.SAMN04489725_103222"/>
<dbReference type="InterPro" id="IPR005019">
    <property type="entry name" value="Adenine_glyco"/>
</dbReference>
<reference evidence="2" key="3">
    <citation type="submission" date="2023-02" db="EMBL/GenBank/DDBJ databases">
        <title>Proposal of a novel subspecies: Alicyclobacillus hesperidum subspecies aegle.</title>
        <authorList>
            <person name="Goto K."/>
            <person name="Fujii T."/>
            <person name="Yasui K."/>
            <person name="Mochida K."/>
            <person name="Kato-Tanaka Y."/>
            <person name="Morohoshi S."/>
            <person name="An S.Y."/>
            <person name="Kasai H."/>
            <person name="Yokota A."/>
        </authorList>
    </citation>
    <scope>NUCLEOTIDE SEQUENCE</scope>
    <source>
        <strain evidence="2">DSM 12766</strain>
    </source>
</reference>
<reference evidence="3" key="1">
    <citation type="submission" date="2016-10" db="EMBL/GenBank/DDBJ databases">
        <authorList>
            <person name="de Groot N.N."/>
        </authorList>
    </citation>
    <scope>NUCLEOTIDE SEQUENCE [LARGE SCALE GENOMIC DNA]</scope>
    <source>
        <strain evidence="3">DSM 12489</strain>
    </source>
</reference>
<dbReference type="GO" id="GO:0046872">
    <property type="term" value="F:metal ion binding"/>
    <property type="evidence" value="ECO:0007669"/>
    <property type="project" value="UniProtKB-KW"/>
</dbReference>
<feature type="binding site" evidence="1">
    <location>
        <position position="180"/>
    </location>
    <ligand>
        <name>Zn(2+)</name>
        <dbReference type="ChEBI" id="CHEBI:29105"/>
    </ligand>
</feature>
<dbReference type="PANTHER" id="PTHR31116:SF29">
    <property type="entry name" value="DNA GLYCOSYLASE SUPERFAMILY PROTEIN"/>
    <property type="match status" value="1"/>
</dbReference>
<feature type="binding site" evidence="1">
    <location>
        <position position="17"/>
    </location>
    <ligand>
        <name>Zn(2+)</name>
        <dbReference type="ChEBI" id="CHEBI:29105"/>
    </ligand>
</feature>
<dbReference type="Proteomes" id="UP001157137">
    <property type="component" value="Unassembled WGS sequence"/>
</dbReference>
<feature type="binding site" evidence="1">
    <location>
        <position position="4"/>
    </location>
    <ligand>
        <name>Zn(2+)</name>
        <dbReference type="ChEBI" id="CHEBI:29105"/>
    </ligand>
</feature>
<reference evidence="4" key="2">
    <citation type="submission" date="2016-10" db="EMBL/GenBank/DDBJ databases">
        <authorList>
            <person name="Varghese N."/>
        </authorList>
    </citation>
    <scope>NUCLEOTIDE SEQUENCE [LARGE SCALE GENOMIC DNA]</scope>
    <source>
        <strain evidence="4">DSM 12489</strain>
    </source>
</reference>
<dbReference type="GO" id="GO:0006284">
    <property type="term" value="P:base-excision repair"/>
    <property type="evidence" value="ECO:0007669"/>
    <property type="project" value="InterPro"/>
</dbReference>
<accession>A0A1H2S2D2</accession>
<evidence type="ECO:0000256" key="1">
    <source>
        <dbReference type="PIRSR" id="PIRSR605019-1"/>
    </source>
</evidence>
<protein>
    <submittedName>
        <fullName evidence="3">DNA-3-methyladenine glycosylase I</fullName>
    </submittedName>
</protein>
<keyword evidence="1" id="KW-0862">Zinc</keyword>
<gene>
    <name evidence="2" type="primary">tag</name>
    <name evidence="2" type="ORF">Heshes_10710</name>
    <name evidence="3" type="ORF">SAMN04489725_103222</name>
</gene>
<evidence type="ECO:0000313" key="3">
    <source>
        <dbReference type="EMBL" id="SDW25274.1"/>
    </source>
</evidence>
<dbReference type="PANTHER" id="PTHR31116">
    <property type="entry name" value="OS04G0501200 PROTEIN"/>
    <property type="match status" value="1"/>
</dbReference>
<keyword evidence="1" id="KW-0479">Metal-binding</keyword>
<dbReference type="SUPFAM" id="SSF48150">
    <property type="entry name" value="DNA-glycosylase"/>
    <property type="match status" value="1"/>
</dbReference>
<dbReference type="AlphaFoldDB" id="A0A1H2S2D2"/>